<protein>
    <submittedName>
        <fullName evidence="1">Uncharacterized protein</fullName>
    </submittedName>
</protein>
<dbReference type="Proteomes" id="UP000192932">
    <property type="component" value="Plasmid unnamed4"/>
</dbReference>
<reference evidence="1 2" key="1">
    <citation type="submission" date="2017-04" db="EMBL/GenBank/DDBJ databases">
        <title>The Characteristic of a Fine Plant Growth-Promoting Rhizobacteria Bacillus mycoides Gnyt1 and its Whole Genome Sequencing Analysis.</title>
        <authorList>
            <person name="Li J.H."/>
            <person name="Yao T."/>
        </authorList>
    </citation>
    <scope>NUCLEOTIDE SEQUENCE [LARGE SCALE GENOMIC DNA]</scope>
    <source>
        <strain evidence="1 2">Gnyt1</strain>
        <plasmid evidence="2">Plasmid unnamed4</plasmid>
    </source>
</reference>
<organism evidence="1 2">
    <name type="scientific">Bacillus mycoides</name>
    <dbReference type="NCBI Taxonomy" id="1405"/>
    <lineage>
        <taxon>Bacteria</taxon>
        <taxon>Bacillati</taxon>
        <taxon>Bacillota</taxon>
        <taxon>Bacilli</taxon>
        <taxon>Bacillales</taxon>
        <taxon>Bacillaceae</taxon>
        <taxon>Bacillus</taxon>
        <taxon>Bacillus cereus group</taxon>
    </lineage>
</organism>
<dbReference type="AlphaFoldDB" id="A0A1W6AJ78"/>
<evidence type="ECO:0000313" key="2">
    <source>
        <dbReference type="Proteomes" id="UP000192932"/>
    </source>
</evidence>
<evidence type="ECO:0000313" key="1">
    <source>
        <dbReference type="EMBL" id="ARJ25890.1"/>
    </source>
</evidence>
<accession>A0A1W6AJ78</accession>
<dbReference type="EMBL" id="CP020747">
    <property type="protein sequence ID" value="ARJ25890.1"/>
    <property type="molecule type" value="Genomic_DNA"/>
</dbReference>
<keyword evidence="1" id="KW-0614">Plasmid</keyword>
<name>A0A1W6AJ78_BACMY</name>
<geneLocation type="plasmid" evidence="1 2">
    <name>unnamed4</name>
</geneLocation>
<sequence length="117" mass="13781">MESKEDTEREVQQFPVEVYVLADKDVANGITARFVIYGNEIRPVGDRYPQLATILRRAYFTALFIPDIPEKIKWIEHRKAENTVLNREEIVEIELEWNKKLASYSFVGQRFLNSIFD</sequence>
<proteinExistence type="predicted"/>
<gene>
    <name evidence="1" type="ORF">B7492_32920</name>
</gene>